<reference evidence="3" key="2">
    <citation type="submission" date="2023-06" db="EMBL/GenBank/DDBJ databases">
        <authorList>
            <person name="Spilker T."/>
        </authorList>
    </citation>
    <scope>NUCLEOTIDE SEQUENCE</scope>
    <source>
        <strain evidence="3">FLAC1071</strain>
    </source>
</reference>
<protein>
    <recommendedName>
        <fullName evidence="2">ATPase AAA-type core domain-containing protein</fullName>
    </recommendedName>
</protein>
<reference evidence="3" key="1">
    <citation type="submission" date="2023-06" db="EMBL/GenBank/DDBJ databases">
        <title>Itaconate inhibition of nontuberculous mycobacteria.</title>
        <authorList>
            <person name="Breen P."/>
            <person name="Zimbric M."/>
            <person name="Caverly L."/>
        </authorList>
    </citation>
    <scope>NUCLEOTIDE SEQUENCE</scope>
    <source>
        <strain evidence="3">FLAC1071</strain>
    </source>
</reference>
<dbReference type="SUPFAM" id="SSF52540">
    <property type="entry name" value="P-loop containing nucleoside triphosphate hydrolases"/>
    <property type="match status" value="1"/>
</dbReference>
<dbReference type="RefSeq" id="WP_069954163.1">
    <property type="nucleotide sequence ID" value="NZ_CP012886.2"/>
</dbReference>
<dbReference type="InterPro" id="IPR050773">
    <property type="entry name" value="CbxX/CfxQ_RuBisCO_ESX"/>
</dbReference>
<evidence type="ECO:0000313" key="4">
    <source>
        <dbReference type="Proteomes" id="UP001529272"/>
    </source>
</evidence>
<dbReference type="InterPro" id="IPR003959">
    <property type="entry name" value="ATPase_AAA_core"/>
</dbReference>
<sequence length="435" mass="47746">MTSNRLKSDARQYMNSHPGVSYQEALRKVGPTPLPNNSGVRVRRPEADNITKRSGGQATSVILNIDDLIGLDEFKDVLHTTVALSHVEDELARRGETTQARQLRPRLNFAFAGEAGTGKSAAAHALTHELFTLGLIERDHLAHIDYSHLCSAVVAGTHANTRAALNEARGGVAVVNVNELHGQPPDSLRSEALSTILGFVADPDPQQTVLIFTGYERSLHHLYNTYPLLKKQLRHISFPSFTPAQLWQLLDRRVQQVGRRLGPGIREEFVALATELCEKSDAHGRALIDVCGNAWFTNCVVDVAQELADTRLITEVPDPADFSSRSDEQLVELRREDIRAAAQLVATHRGSDEVNIVLLDSKGDAAFRGDERLPHVSANTSNPDNATDQVSRAAVVIRSEIRKREILMGYSDGVDVVEHRQKGANEPAADDARAD</sequence>
<dbReference type="PANTHER" id="PTHR43392:SF2">
    <property type="entry name" value="AAA-TYPE ATPASE FAMILY PROTEIN _ ANKYRIN REPEAT FAMILY PROTEIN"/>
    <property type="match status" value="1"/>
</dbReference>
<keyword evidence="4" id="KW-1185">Reference proteome</keyword>
<organism evidence="3 4">
    <name type="scientific">Mycobacterium intracellulare subsp. chimaera</name>
    <dbReference type="NCBI Taxonomy" id="222805"/>
    <lineage>
        <taxon>Bacteria</taxon>
        <taxon>Bacillati</taxon>
        <taxon>Actinomycetota</taxon>
        <taxon>Actinomycetes</taxon>
        <taxon>Mycobacteriales</taxon>
        <taxon>Mycobacteriaceae</taxon>
        <taxon>Mycobacterium</taxon>
        <taxon>Mycobacterium avium complex (MAC)</taxon>
    </lineage>
</organism>
<proteinExistence type="predicted"/>
<evidence type="ECO:0000313" key="3">
    <source>
        <dbReference type="EMBL" id="MDM3928720.1"/>
    </source>
</evidence>
<evidence type="ECO:0000256" key="1">
    <source>
        <dbReference type="SAM" id="MobiDB-lite"/>
    </source>
</evidence>
<evidence type="ECO:0000259" key="2">
    <source>
        <dbReference type="Pfam" id="PF00004"/>
    </source>
</evidence>
<feature type="region of interest" description="Disordered" evidence="1">
    <location>
        <begin position="28"/>
        <end position="55"/>
    </location>
</feature>
<comment type="caution">
    <text evidence="3">The sequence shown here is derived from an EMBL/GenBank/DDBJ whole genome shotgun (WGS) entry which is preliminary data.</text>
</comment>
<feature type="domain" description="ATPase AAA-type core" evidence="2">
    <location>
        <begin position="111"/>
        <end position="215"/>
    </location>
</feature>
<dbReference type="Pfam" id="PF00004">
    <property type="entry name" value="AAA"/>
    <property type="match status" value="1"/>
</dbReference>
<dbReference type="InterPro" id="IPR027417">
    <property type="entry name" value="P-loop_NTPase"/>
</dbReference>
<accession>A0ABT7P613</accession>
<dbReference type="Proteomes" id="UP001529272">
    <property type="component" value="Unassembled WGS sequence"/>
</dbReference>
<dbReference type="PANTHER" id="PTHR43392">
    <property type="entry name" value="AAA-TYPE ATPASE FAMILY PROTEIN / ANKYRIN REPEAT FAMILY PROTEIN"/>
    <property type="match status" value="1"/>
</dbReference>
<name>A0ABT7P613_MYCIT</name>
<dbReference type="Gene3D" id="3.40.50.300">
    <property type="entry name" value="P-loop containing nucleotide triphosphate hydrolases"/>
    <property type="match status" value="2"/>
</dbReference>
<dbReference type="EMBL" id="JASZZX010000025">
    <property type="protein sequence ID" value="MDM3928720.1"/>
    <property type="molecule type" value="Genomic_DNA"/>
</dbReference>
<gene>
    <name evidence="3" type="ORF">QRB35_22170</name>
</gene>